<sequence>MDKYTANKKLEAVLRYLNGKVSYRESGKCTTAIVKQTVKSYLIFNNGSRI</sequence>
<dbReference type="EnsemblBacteria" id="ACA39489">
    <property type="protein sequence ID" value="ACA39489"/>
    <property type="gene ID" value="Bsph_1897"/>
</dbReference>
<gene>
    <name evidence="1" type="ordered locus">Bsph_1897</name>
</gene>
<dbReference type="HOGENOM" id="CLU_3119481_0_0_9"/>
<dbReference type="KEGG" id="lsp:Bsph_1897"/>
<proteinExistence type="predicted"/>
<name>B1HT73_LYSSC</name>
<organism evidence="1 2">
    <name type="scientific">Lysinibacillus sphaericus (strain C3-41)</name>
    <dbReference type="NCBI Taxonomy" id="444177"/>
    <lineage>
        <taxon>Bacteria</taxon>
        <taxon>Bacillati</taxon>
        <taxon>Bacillota</taxon>
        <taxon>Bacilli</taxon>
        <taxon>Bacillales</taxon>
        <taxon>Bacillaceae</taxon>
        <taxon>Lysinibacillus</taxon>
    </lineage>
</organism>
<evidence type="ECO:0000313" key="1">
    <source>
        <dbReference type="EMBL" id="ACA39489.1"/>
    </source>
</evidence>
<evidence type="ECO:0000313" key="2">
    <source>
        <dbReference type="Proteomes" id="UP000002164"/>
    </source>
</evidence>
<dbReference type="AlphaFoldDB" id="B1HT73"/>
<dbReference type="EMBL" id="CP000817">
    <property type="protein sequence ID" value="ACA39489.1"/>
    <property type="molecule type" value="Genomic_DNA"/>
</dbReference>
<reference evidence="1 2" key="1">
    <citation type="journal article" date="2008" name="J. Bacteriol.">
        <title>Complete genome sequence of the mosquitocidal bacterium Bacillus sphaericus C3-41 and comparison with those of closely related Bacillus species.</title>
        <authorList>
            <person name="Hu X."/>
            <person name="Fan W."/>
            <person name="Han B."/>
            <person name="Liu H."/>
            <person name="Zheng D."/>
            <person name="Li Q."/>
            <person name="Dong W."/>
            <person name="Yan J."/>
            <person name="Gao M."/>
            <person name="Berry C."/>
            <person name="Yuan Z."/>
        </authorList>
    </citation>
    <scope>NUCLEOTIDE SEQUENCE [LARGE SCALE GENOMIC DNA]</scope>
    <source>
        <strain evidence="1 2">C3-41</strain>
    </source>
</reference>
<accession>B1HT73</accession>
<protein>
    <submittedName>
        <fullName evidence="1">Uncharacterized protein</fullName>
    </submittedName>
</protein>
<dbReference type="Proteomes" id="UP000002164">
    <property type="component" value="Chromosome"/>
</dbReference>